<evidence type="ECO:0000256" key="1">
    <source>
        <dbReference type="ARBA" id="ARBA00004370"/>
    </source>
</evidence>
<evidence type="ECO:0000256" key="4">
    <source>
        <dbReference type="ARBA" id="ARBA00038306"/>
    </source>
</evidence>
<dbReference type="SUPFAM" id="SSF56925">
    <property type="entry name" value="OMPA-like"/>
    <property type="match status" value="1"/>
</dbReference>
<feature type="signal peptide" evidence="5">
    <location>
        <begin position="1"/>
        <end position="21"/>
    </location>
</feature>
<dbReference type="GO" id="GO:0016020">
    <property type="term" value="C:membrane"/>
    <property type="evidence" value="ECO:0007669"/>
    <property type="project" value="UniProtKB-SubCell"/>
</dbReference>
<proteinExistence type="inferred from homology"/>
<accession>A0A1I0VPF0</accession>
<evidence type="ECO:0000256" key="5">
    <source>
        <dbReference type="SAM" id="SignalP"/>
    </source>
</evidence>
<keyword evidence="2 5" id="KW-0732">Signal</keyword>
<dbReference type="InterPro" id="IPR011250">
    <property type="entry name" value="OMP/PagP_B-barrel"/>
</dbReference>
<evidence type="ECO:0000256" key="2">
    <source>
        <dbReference type="ARBA" id="ARBA00022729"/>
    </source>
</evidence>
<dbReference type="OrthoDB" id="268975at2"/>
<comment type="subcellular location">
    <subcellularLocation>
        <location evidence="1">Membrane</location>
    </subcellularLocation>
</comment>
<sequence length="203" mass="21046">MKKFSIALALATTALAAPAFAGSLAEPQVEPVPMQPAAPVIASTDWTGFYAGGQIGTLNAEIDDTDFEGDSETYGIHAGYNYDLGNFVVGGELDWDSADADLEDGASAGTIESIARAKLKAGYDAGPALIYATAGAAQMRLDDTAAGLDDTQTGSFYGAGVSYMATDSILVGGEVLKHDFNDLDDVDVDADATTFSLRASYKF</sequence>
<dbReference type="Pfam" id="PF13505">
    <property type="entry name" value="OMP_b-brl"/>
    <property type="match status" value="1"/>
</dbReference>
<reference evidence="7 8" key="1">
    <citation type="submission" date="2016-10" db="EMBL/GenBank/DDBJ databases">
        <authorList>
            <person name="de Groot N.N."/>
        </authorList>
    </citation>
    <scope>NUCLEOTIDE SEQUENCE [LARGE SCALE GENOMIC DNA]</scope>
    <source>
        <strain evidence="7 8">DSM 29316</strain>
    </source>
</reference>
<dbReference type="AlphaFoldDB" id="A0A1I0VPF0"/>
<name>A0A1I0VPF0_9RHOB</name>
<organism evidence="7 8">
    <name type="scientific">Poseidonocella pacifica</name>
    <dbReference type="NCBI Taxonomy" id="871651"/>
    <lineage>
        <taxon>Bacteria</taxon>
        <taxon>Pseudomonadati</taxon>
        <taxon>Pseudomonadota</taxon>
        <taxon>Alphaproteobacteria</taxon>
        <taxon>Rhodobacterales</taxon>
        <taxon>Roseobacteraceae</taxon>
        <taxon>Poseidonocella</taxon>
    </lineage>
</organism>
<comment type="similarity">
    <text evidence="4">Belongs to the Omp25/RopB family.</text>
</comment>
<dbReference type="InterPro" id="IPR027385">
    <property type="entry name" value="Beta-barrel_OMP"/>
</dbReference>
<dbReference type="PANTHER" id="PTHR34001:SF3">
    <property type="entry name" value="BLL7405 PROTEIN"/>
    <property type="match status" value="1"/>
</dbReference>
<feature type="domain" description="Outer membrane protein beta-barrel" evidence="6">
    <location>
        <begin position="8"/>
        <end position="203"/>
    </location>
</feature>
<dbReference type="PANTHER" id="PTHR34001">
    <property type="entry name" value="BLL7405 PROTEIN"/>
    <property type="match status" value="1"/>
</dbReference>
<dbReference type="Gene3D" id="2.40.160.20">
    <property type="match status" value="1"/>
</dbReference>
<feature type="chain" id="PRO_5011452428" evidence="5">
    <location>
        <begin position="22"/>
        <end position="203"/>
    </location>
</feature>
<evidence type="ECO:0000313" key="8">
    <source>
        <dbReference type="Proteomes" id="UP000198796"/>
    </source>
</evidence>
<keyword evidence="8" id="KW-1185">Reference proteome</keyword>
<dbReference type="InterPro" id="IPR051692">
    <property type="entry name" value="OMP-like"/>
</dbReference>
<dbReference type="RefSeq" id="WP_092060840.1">
    <property type="nucleotide sequence ID" value="NZ_FOJU01000001.1"/>
</dbReference>
<dbReference type="Proteomes" id="UP000198796">
    <property type="component" value="Unassembled WGS sequence"/>
</dbReference>
<evidence type="ECO:0000313" key="7">
    <source>
        <dbReference type="EMBL" id="SFA78244.1"/>
    </source>
</evidence>
<evidence type="ECO:0000259" key="6">
    <source>
        <dbReference type="Pfam" id="PF13505"/>
    </source>
</evidence>
<dbReference type="STRING" id="871651.SAMN05421688_0842"/>
<keyword evidence="3" id="KW-0472">Membrane</keyword>
<gene>
    <name evidence="7" type="ORF">SAMN05421688_0842</name>
</gene>
<dbReference type="EMBL" id="FOJU01000001">
    <property type="protein sequence ID" value="SFA78244.1"/>
    <property type="molecule type" value="Genomic_DNA"/>
</dbReference>
<protein>
    <submittedName>
        <fullName evidence="7">Opacity protein</fullName>
    </submittedName>
</protein>
<evidence type="ECO:0000256" key="3">
    <source>
        <dbReference type="ARBA" id="ARBA00023136"/>
    </source>
</evidence>